<organism evidence="8 9">
    <name type="scientific">Ketobacter alkanivorans</name>
    <dbReference type="NCBI Taxonomy" id="1917421"/>
    <lineage>
        <taxon>Bacteria</taxon>
        <taxon>Pseudomonadati</taxon>
        <taxon>Pseudomonadota</taxon>
        <taxon>Gammaproteobacteria</taxon>
        <taxon>Pseudomonadales</taxon>
        <taxon>Ketobacteraceae</taxon>
        <taxon>Ketobacter</taxon>
    </lineage>
</organism>
<evidence type="ECO:0000256" key="5">
    <source>
        <dbReference type="ARBA" id="ARBA00023002"/>
    </source>
</evidence>
<evidence type="ECO:0000256" key="1">
    <source>
        <dbReference type="ARBA" id="ARBA00001974"/>
    </source>
</evidence>
<dbReference type="KEGG" id="kak:Kalk_19340"/>
<accession>A0A2K9LQ15</accession>
<dbReference type="OrthoDB" id="9766796at2"/>
<proteinExistence type="inferred from homology"/>
<feature type="domain" description="FAD dependent oxidoreductase" evidence="6">
    <location>
        <begin position="18"/>
        <end position="339"/>
    </location>
</feature>
<gene>
    <name evidence="8" type="ORF">Kalk_19340</name>
</gene>
<dbReference type="GO" id="GO:0046168">
    <property type="term" value="P:glycerol-3-phosphate catabolic process"/>
    <property type="evidence" value="ECO:0007669"/>
    <property type="project" value="TreeGrafter"/>
</dbReference>
<dbReference type="PANTHER" id="PTHR11985:SF15">
    <property type="entry name" value="GLYCEROL-3-PHOSPHATE DEHYDROGENASE, MITOCHONDRIAL"/>
    <property type="match status" value="1"/>
</dbReference>
<dbReference type="InterPro" id="IPR036188">
    <property type="entry name" value="FAD/NAD-bd_sf"/>
</dbReference>
<feature type="domain" description="Alpha-glycerophosphate oxidase C-terminal" evidence="7">
    <location>
        <begin position="400"/>
        <end position="494"/>
    </location>
</feature>
<dbReference type="Gene3D" id="3.30.9.10">
    <property type="entry name" value="D-Amino Acid Oxidase, subunit A, domain 2"/>
    <property type="match status" value="1"/>
</dbReference>
<reference evidence="9" key="1">
    <citation type="submission" date="2017-08" db="EMBL/GenBank/DDBJ databases">
        <title>Direct submision.</title>
        <authorList>
            <person name="Kim S.-J."/>
            <person name="Rhee S.-K."/>
        </authorList>
    </citation>
    <scope>NUCLEOTIDE SEQUENCE [LARGE SCALE GENOMIC DNA]</scope>
    <source>
        <strain evidence="9">GI5</strain>
    </source>
</reference>
<keyword evidence="9" id="KW-1185">Reference proteome</keyword>
<evidence type="ECO:0000256" key="4">
    <source>
        <dbReference type="ARBA" id="ARBA00022827"/>
    </source>
</evidence>
<dbReference type="Gene3D" id="1.10.8.870">
    <property type="entry name" value="Alpha-glycerophosphate oxidase, cap domain"/>
    <property type="match status" value="1"/>
</dbReference>
<dbReference type="InterPro" id="IPR006076">
    <property type="entry name" value="FAD-dep_OxRdtase"/>
</dbReference>
<protein>
    <submittedName>
        <fullName evidence="8">Glycerol-3-phosphate dehydrogenase</fullName>
    </submittedName>
</protein>
<comment type="cofactor">
    <cofactor evidence="1">
        <name>FAD</name>
        <dbReference type="ChEBI" id="CHEBI:57692"/>
    </cofactor>
</comment>
<dbReference type="Proteomes" id="UP000235116">
    <property type="component" value="Chromosome"/>
</dbReference>
<dbReference type="Gene3D" id="3.50.50.60">
    <property type="entry name" value="FAD/NAD(P)-binding domain"/>
    <property type="match status" value="1"/>
</dbReference>
<dbReference type="Pfam" id="PF16901">
    <property type="entry name" value="DAO_C"/>
    <property type="match status" value="1"/>
</dbReference>
<evidence type="ECO:0000259" key="7">
    <source>
        <dbReference type="Pfam" id="PF16901"/>
    </source>
</evidence>
<keyword evidence="4" id="KW-0274">FAD</keyword>
<dbReference type="InterPro" id="IPR000447">
    <property type="entry name" value="G3P_DH_FAD-dep"/>
</dbReference>
<dbReference type="SUPFAM" id="SSF51905">
    <property type="entry name" value="FAD/NAD(P)-binding domain"/>
    <property type="match status" value="1"/>
</dbReference>
<dbReference type="PANTHER" id="PTHR11985">
    <property type="entry name" value="GLYCEROL-3-PHOSPHATE DEHYDROGENASE"/>
    <property type="match status" value="1"/>
</dbReference>
<dbReference type="EMBL" id="CP022684">
    <property type="protein sequence ID" value="AUM14449.1"/>
    <property type="molecule type" value="Genomic_DNA"/>
</dbReference>
<dbReference type="InterPro" id="IPR031656">
    <property type="entry name" value="DAO_C"/>
</dbReference>
<dbReference type="GO" id="GO:0004368">
    <property type="term" value="F:glycerol-3-phosphate dehydrogenase (quinone) activity"/>
    <property type="evidence" value="ECO:0007669"/>
    <property type="project" value="InterPro"/>
</dbReference>
<dbReference type="NCBIfam" id="NF009906">
    <property type="entry name" value="PRK13369.1"/>
    <property type="match status" value="1"/>
</dbReference>
<keyword evidence="5" id="KW-0560">Oxidoreductase</keyword>
<sequence>MQSADIHQGNSADSGCYDLFIVGGGINGTGIADAASTRGLKVALCEQNDLASATSSASSKLIHGGLRYLEHYEFRLVREALAEREILLHKAPHLIKPLRFVLPHRPHLRPAWMIRIGLFMYDHLTRRNKIPGSTGLTFANEDTNNPLLNSINKGFQYYDCRVDDARLVITNAIAARDKGAHIQVHTRCVGAKRVDGLWHIRLEDKRSGKQSTCTAKALVNASGPWAQRFIEQSLHTRSPRKVNLIKGSHFVTRKLYEGDQAYILQNEDQRIVFVIPYQDDFTLIGTTDKVYSGDPSNVEMDADEERYLLDIVNAHFKQPLTGNDILWKYSGVRPLCDDESDSPSAMTRDYTLDIEADENKQAPLLSIFGGKITTYRRLSLAAMKSLKAYLPEINNVEDENTTLPGGDIGETDYDVWVALVQQQYEWLDGQCCKRLCDTYGTRMHSLLSGCRHIDDLGHHFGAGLFQQEVDYLMQQEWANTAEDIIWRRSKLGLRLDPQQIAALSAYVAEGSIAPANTPEAKSAPHEKLKHAV</sequence>
<evidence type="ECO:0000259" key="6">
    <source>
        <dbReference type="Pfam" id="PF01266"/>
    </source>
</evidence>
<comment type="similarity">
    <text evidence="2">Belongs to the FAD-dependent glycerol-3-phosphate dehydrogenase family.</text>
</comment>
<evidence type="ECO:0000313" key="8">
    <source>
        <dbReference type="EMBL" id="AUM14449.1"/>
    </source>
</evidence>
<evidence type="ECO:0000256" key="3">
    <source>
        <dbReference type="ARBA" id="ARBA00022630"/>
    </source>
</evidence>
<evidence type="ECO:0000256" key="2">
    <source>
        <dbReference type="ARBA" id="ARBA00007330"/>
    </source>
</evidence>
<dbReference type="PRINTS" id="PR01001">
    <property type="entry name" value="FADG3PDH"/>
</dbReference>
<keyword evidence="3" id="KW-0285">Flavoprotein</keyword>
<dbReference type="Gene3D" id="6.10.250.1890">
    <property type="match status" value="1"/>
</dbReference>
<dbReference type="RefSeq" id="WP_101895823.1">
    <property type="nucleotide sequence ID" value="NZ_CP022684.1"/>
</dbReference>
<dbReference type="InterPro" id="IPR038299">
    <property type="entry name" value="DAO_C_sf"/>
</dbReference>
<dbReference type="Pfam" id="PF01266">
    <property type="entry name" value="DAO"/>
    <property type="match status" value="1"/>
</dbReference>
<name>A0A2K9LQ15_9GAMM</name>
<evidence type="ECO:0000313" key="9">
    <source>
        <dbReference type="Proteomes" id="UP000235116"/>
    </source>
</evidence>
<dbReference type="AlphaFoldDB" id="A0A2K9LQ15"/>
<dbReference type="NCBIfam" id="NF008899">
    <property type="entry name" value="PRK12266.1"/>
    <property type="match status" value="1"/>
</dbReference>